<organism evidence="1 2">
    <name type="scientific">Crotophaga sulcirostris</name>
    <name type="common">Groove-billed ani</name>
    <dbReference type="NCBI Taxonomy" id="33598"/>
    <lineage>
        <taxon>Eukaryota</taxon>
        <taxon>Metazoa</taxon>
        <taxon>Chordata</taxon>
        <taxon>Craniata</taxon>
        <taxon>Vertebrata</taxon>
        <taxon>Euteleostomi</taxon>
        <taxon>Archelosauria</taxon>
        <taxon>Archosauria</taxon>
        <taxon>Dinosauria</taxon>
        <taxon>Saurischia</taxon>
        <taxon>Theropoda</taxon>
        <taxon>Coelurosauria</taxon>
        <taxon>Aves</taxon>
        <taxon>Neognathae</taxon>
        <taxon>Neoaves</taxon>
        <taxon>Otidimorphae</taxon>
        <taxon>Cuculiformes</taxon>
        <taxon>Crotophagidae</taxon>
        <taxon>Crotophaga</taxon>
    </lineage>
</organism>
<keyword evidence="2" id="KW-1185">Reference proteome</keyword>
<dbReference type="Proteomes" id="UP000549499">
    <property type="component" value="Unassembled WGS sequence"/>
</dbReference>
<reference evidence="1 2" key="1">
    <citation type="submission" date="2019-09" db="EMBL/GenBank/DDBJ databases">
        <title>Bird 10,000 Genomes (B10K) Project - Family phase.</title>
        <authorList>
            <person name="Zhang G."/>
        </authorList>
    </citation>
    <scope>NUCLEOTIDE SEQUENCE [LARGE SCALE GENOMIC DNA]</scope>
    <source>
        <strain evidence="1">B10K-DU-003-44</strain>
        <tissue evidence="1">Muscle</tissue>
    </source>
</reference>
<dbReference type="InterPro" id="IPR009030">
    <property type="entry name" value="Growth_fac_rcpt_cys_sf"/>
</dbReference>
<feature type="non-terminal residue" evidence="1">
    <location>
        <position position="1"/>
    </location>
</feature>
<dbReference type="SMART" id="SM01411">
    <property type="entry name" value="Ephrin_rec_like"/>
    <property type="match status" value="3"/>
</dbReference>
<protein>
    <submittedName>
        <fullName evidence="1">SVEP1 protein</fullName>
    </submittedName>
</protein>
<dbReference type="EMBL" id="VYZB01000344">
    <property type="protein sequence ID" value="NWS73075.1"/>
    <property type="molecule type" value="Genomic_DNA"/>
</dbReference>
<evidence type="ECO:0000313" key="1">
    <source>
        <dbReference type="EMBL" id="NWS73075.1"/>
    </source>
</evidence>
<gene>
    <name evidence="1" type="primary">Svep1_1</name>
    <name evidence="1" type="ORF">CROSUL_R08093</name>
</gene>
<comment type="caution">
    <text evidence="1">The sequence shown here is derived from an EMBL/GenBank/DDBJ whole genome shotgun (WGS) entry which is preliminary data.</text>
</comment>
<dbReference type="Gene3D" id="2.10.50.10">
    <property type="entry name" value="Tumor Necrosis Factor Receptor, subunit A, domain 2"/>
    <property type="match status" value="1"/>
</dbReference>
<dbReference type="PANTHER" id="PTHR46104:SF1">
    <property type="entry name" value="GENE 9195-RELATED"/>
    <property type="match status" value="1"/>
</dbReference>
<name>A0A7K5HUS9_CROSL</name>
<dbReference type="SUPFAM" id="SSF57184">
    <property type="entry name" value="Growth factor receptor domain"/>
    <property type="match status" value="1"/>
</dbReference>
<proteinExistence type="predicted"/>
<sequence>LPSVFTAGYYCDNQQGPVIDFTLYPCPQGFYCPAGTNRSTQHSCPAGTFGSRQKLRSIKECQRCPPGKYCELSGLAVPTGINECPAGHYCPTGTAFATQFPCPKGTYNPQPGSNLMSHCIPCDPGHYCALAGLPRVTGPCFAGFYCSRGVSSPTPTDGLLGNACPTGTYCPLGSAFPQPCPPGCYSNSTGNTGIEDCLLCDAGTMLKQRIN</sequence>
<dbReference type="AlphaFoldDB" id="A0A7K5HUS9"/>
<dbReference type="OrthoDB" id="439917at2759"/>
<evidence type="ECO:0000313" key="2">
    <source>
        <dbReference type="Proteomes" id="UP000549499"/>
    </source>
</evidence>
<feature type="non-terminal residue" evidence="1">
    <location>
        <position position="211"/>
    </location>
</feature>
<dbReference type="PANTHER" id="PTHR46104">
    <property type="entry name" value="GENE 9195-RELATED-RELATED"/>
    <property type="match status" value="1"/>
</dbReference>
<accession>A0A7K5HUS9</accession>